<proteinExistence type="predicted"/>
<keyword evidence="1" id="KW-1133">Transmembrane helix</keyword>
<sequence length="305" mass="35036">MTIFESDITLEKQLVYLDTLTIYTALQGEFVEGDNNHFNTSFNVKERHVYKIDVFNAETTDSHFIKLFITQIAAHSKSSGWTLKDTYPPSLSSIENVFSVTVSKTDEVVRFGPKGNLGMLDTNFKNRGIGRFCMSYLVNTLLNKGFGHYLVASPSLAYKDAETNEKKRLRNNFYQKSGFKFENIDIEDGSCSAGSVDTLCQSYNRRKVKLLKTDSIARVVIRELKNQEERETALKWDLKSSIRNEESATLKSYLFKSLLYLSIMGNILMYVGFGVWLKVLFISILTLLSYKSVRHLFKNLRQFFN</sequence>
<accession>A0AB36XT78</accession>
<dbReference type="AlphaFoldDB" id="A0AB36XT78"/>
<name>A0AB36XT78_9VIBR</name>
<keyword evidence="1" id="KW-0812">Transmembrane</keyword>
<keyword evidence="1" id="KW-0472">Membrane</keyword>
<evidence type="ECO:0000313" key="2">
    <source>
        <dbReference type="EMBL" id="PMK50214.1"/>
    </source>
</evidence>
<dbReference type="RefSeq" id="WP_102278413.1">
    <property type="nucleotide sequence ID" value="NZ_JAJGZN020000003.1"/>
</dbReference>
<feature type="transmembrane region" description="Helical" evidence="1">
    <location>
        <begin position="267"/>
        <end position="290"/>
    </location>
</feature>
<reference key="1">
    <citation type="submission" date="2016-07" db="EMBL/GenBank/DDBJ databases">
        <title>Nontailed viruses are major unrecognized killers of bacteria in the ocean.</title>
        <authorList>
            <person name="Kauffman K."/>
            <person name="Hussain F."/>
            <person name="Yang J."/>
            <person name="Arevalo P."/>
            <person name="Brown J."/>
            <person name="Cutler M."/>
            <person name="Kelly L."/>
            <person name="Polz M.F."/>
        </authorList>
    </citation>
    <scope>NUCLEOTIDE SEQUENCE [LARGE SCALE GENOMIC DNA]</scope>
    <source>
        <strain>10N.261.52.F7</strain>
    </source>
</reference>
<dbReference type="EMBL" id="MCXM01000001">
    <property type="protein sequence ID" value="PMK50214.1"/>
    <property type="molecule type" value="Genomic_DNA"/>
</dbReference>
<reference evidence="2" key="2">
    <citation type="submission" date="2016-07" db="EMBL/GenBank/DDBJ databases">
        <authorList>
            <person name="Kauffman K."/>
            <person name="Arevalo P."/>
            <person name="Polz M.F."/>
        </authorList>
    </citation>
    <scope>NUCLEOTIDE SEQUENCE</scope>
    <source>
        <strain evidence="2">10N.261.52.F7</strain>
    </source>
</reference>
<protein>
    <recommendedName>
        <fullName evidence="3">N-acetyltransferase domain-containing protein</fullName>
    </recommendedName>
</protein>
<reference evidence="2" key="3">
    <citation type="journal article" date="2018" name="Nature">
        <title>A major lineage of non-tailed dsDNA viruses as unrecognized killers of marine bacteria.</title>
        <authorList>
            <person name="Kauffman K.M."/>
            <person name="Hussain F.A."/>
            <person name="Yang J."/>
            <person name="Arevalo P."/>
            <person name="Brown J.M."/>
            <person name="Chang W.K."/>
            <person name="VanInsberghe D."/>
            <person name="Elsherbini J."/>
            <person name="Sharma R.S."/>
            <person name="Cutler M.B."/>
            <person name="Kelly L."/>
            <person name="Polz M.F."/>
        </authorList>
    </citation>
    <scope>NUCLEOTIDE SEQUENCE</scope>
    <source>
        <strain evidence="2">10N.261.52.F7</strain>
    </source>
</reference>
<organism evidence="2">
    <name type="scientific">Vibrio lentus</name>
    <dbReference type="NCBI Taxonomy" id="136468"/>
    <lineage>
        <taxon>Bacteria</taxon>
        <taxon>Pseudomonadati</taxon>
        <taxon>Pseudomonadota</taxon>
        <taxon>Gammaproteobacteria</taxon>
        <taxon>Vibrionales</taxon>
        <taxon>Vibrionaceae</taxon>
        <taxon>Vibrio</taxon>
    </lineage>
</organism>
<gene>
    <name evidence="2" type="ORF">BCT99_02010</name>
</gene>
<evidence type="ECO:0008006" key="3">
    <source>
        <dbReference type="Google" id="ProtNLM"/>
    </source>
</evidence>
<comment type="caution">
    <text evidence="2">The sequence shown here is derived from an EMBL/GenBank/DDBJ whole genome shotgun (WGS) entry which is preliminary data.</text>
</comment>
<evidence type="ECO:0000256" key="1">
    <source>
        <dbReference type="SAM" id="Phobius"/>
    </source>
</evidence>